<feature type="domain" description="Mannitol dehydrogenase N-terminal" evidence="3">
    <location>
        <begin position="29"/>
        <end position="274"/>
    </location>
</feature>
<organism evidence="5 6">
    <name type="scientific">Simiduia agarivorans (strain DSM 21679 / JCM 13881 / BCRC 17597 / SA1)</name>
    <dbReference type="NCBI Taxonomy" id="1117647"/>
    <lineage>
        <taxon>Bacteria</taxon>
        <taxon>Pseudomonadati</taxon>
        <taxon>Pseudomonadota</taxon>
        <taxon>Gammaproteobacteria</taxon>
        <taxon>Cellvibrionales</taxon>
        <taxon>Cellvibrionaceae</taxon>
        <taxon>Simiduia</taxon>
    </lineage>
</organism>
<dbReference type="PROSITE" id="PS00974">
    <property type="entry name" value="MANNITOL_DHGENASE"/>
    <property type="match status" value="1"/>
</dbReference>
<dbReference type="InterPro" id="IPR050988">
    <property type="entry name" value="Mannitol_DH/Oxidoreductase"/>
</dbReference>
<dbReference type="GO" id="GO:0019594">
    <property type="term" value="P:mannitol metabolic process"/>
    <property type="evidence" value="ECO:0007669"/>
    <property type="project" value="InterPro"/>
</dbReference>
<dbReference type="InterPro" id="IPR000669">
    <property type="entry name" value="Mannitol_DH"/>
</dbReference>
<evidence type="ECO:0000256" key="1">
    <source>
        <dbReference type="ARBA" id="ARBA00023002"/>
    </source>
</evidence>
<evidence type="ECO:0000313" key="6">
    <source>
        <dbReference type="Proteomes" id="UP000000466"/>
    </source>
</evidence>
<reference evidence="5 6" key="1">
    <citation type="journal article" date="2013" name="Genome Announc.">
        <title>Complete genome sequence of Simiduia agarivorans SA1(T), a marine bacterium able to degrade a variety of polysaccharides.</title>
        <authorList>
            <person name="Lin S.Y."/>
            <person name="Shieh W.Y."/>
            <person name="Chen J.S."/>
            <person name="Tang S.L."/>
        </authorList>
    </citation>
    <scope>NUCLEOTIDE SEQUENCE [LARGE SCALE GENOMIC DNA]</scope>
    <source>
        <strain evidence="6">DSM 21679 / JCM 13881 / BCRC 17597 / SA1</strain>
    </source>
</reference>
<evidence type="ECO:0000259" key="4">
    <source>
        <dbReference type="Pfam" id="PF08125"/>
    </source>
</evidence>
<dbReference type="Pfam" id="PF01232">
    <property type="entry name" value="Mannitol_dh"/>
    <property type="match status" value="1"/>
</dbReference>
<accession>K4KY02</accession>
<dbReference type="PRINTS" id="PR00084">
    <property type="entry name" value="MTLDHDRGNASE"/>
</dbReference>
<dbReference type="eggNOG" id="COG0246">
    <property type="taxonomic scope" value="Bacteria"/>
</dbReference>
<dbReference type="KEGG" id="saga:M5M_08115"/>
<dbReference type="EMBL" id="CP003746">
    <property type="protein sequence ID" value="AFU98812.1"/>
    <property type="molecule type" value="Genomic_DNA"/>
</dbReference>
<evidence type="ECO:0000313" key="5">
    <source>
        <dbReference type="EMBL" id="AFU98812.1"/>
    </source>
</evidence>
<name>K4KY02_SIMAS</name>
<dbReference type="InterPro" id="IPR013131">
    <property type="entry name" value="Mannitol_DH_N"/>
</dbReference>
<dbReference type="InterPro" id="IPR023027">
    <property type="entry name" value="Mannitol_DH_CS"/>
</dbReference>
<dbReference type="Pfam" id="PF08125">
    <property type="entry name" value="Mannitol_dh_C"/>
    <property type="match status" value="1"/>
</dbReference>
<dbReference type="InterPro" id="IPR013328">
    <property type="entry name" value="6PGD_dom2"/>
</dbReference>
<dbReference type="OrthoDB" id="271711at2"/>
<dbReference type="InterPro" id="IPR036291">
    <property type="entry name" value="NAD(P)-bd_dom_sf"/>
</dbReference>
<dbReference type="SUPFAM" id="SSF48179">
    <property type="entry name" value="6-phosphogluconate dehydrogenase C-terminal domain-like"/>
    <property type="match status" value="1"/>
</dbReference>
<dbReference type="PANTHER" id="PTHR43362:SF1">
    <property type="entry name" value="MANNITOL DEHYDROGENASE 2-RELATED"/>
    <property type="match status" value="1"/>
</dbReference>
<dbReference type="Proteomes" id="UP000000466">
    <property type="component" value="Chromosome"/>
</dbReference>
<dbReference type="HOGENOM" id="CLU_027324_0_1_6"/>
<keyword evidence="2" id="KW-0520">NAD</keyword>
<keyword evidence="6" id="KW-1185">Reference proteome</keyword>
<proteinExistence type="predicted"/>
<dbReference type="InterPro" id="IPR013118">
    <property type="entry name" value="Mannitol_DH_C"/>
</dbReference>
<dbReference type="InterPro" id="IPR008927">
    <property type="entry name" value="6-PGluconate_DH-like_C_sf"/>
</dbReference>
<gene>
    <name evidence="5" type="ordered locus">M5M_08115</name>
</gene>
<dbReference type="GO" id="GO:0016616">
    <property type="term" value="F:oxidoreductase activity, acting on the CH-OH group of donors, NAD or NADP as acceptor"/>
    <property type="evidence" value="ECO:0007669"/>
    <property type="project" value="TreeGrafter"/>
</dbReference>
<dbReference type="RefSeq" id="WP_015046977.1">
    <property type="nucleotide sequence ID" value="NC_018868.3"/>
</dbReference>
<sequence>MTRLSLNQLDQLPGTLAAPGYSPTRRKVGIVHLGIGNFHRAHQAVYVDDLLAKTDGHWRILGVSLRSGSMRDKMMEQDFLYTLREQDEHIQRLRVIGAIADVLVAPENPSAVIEAMASPDVHMVSLTVTEKGYYLQAASRQLDLQHADIQSDITGGQAPITIYGFLLAACRLRMQRQLPGFNVLSCDNLPDNSHLLGQALIAAARLQDTDLAHWIERELAFCNTMVDRIVPATTRDDQLAISEQCDMEDSGSLSAETYRQWVIENNFKGEYPDFSQVGALLVDNVAPYETMKLRLLNGCHSALAYLGALRGHDTIHQAITDPVLRTFVSYLMNKELAPTLSPLPGVNLLQYQATIVQRFANHRVPYRCHQVASDGSQKLPQRLLAAATELKRKGQSANGIACVVGAWLAFLIGSNNQSNYSVNDPGAERLLKMIEQHKKKTDYPNTDQVNALLTHSGIVPATLLADSEWMHKVLVAVQALLSNTSDKLLSQLTHA</sequence>
<dbReference type="Gene3D" id="3.40.50.720">
    <property type="entry name" value="NAD(P)-binding Rossmann-like Domain"/>
    <property type="match status" value="1"/>
</dbReference>
<dbReference type="STRING" id="1117647.M5M_08115"/>
<evidence type="ECO:0000256" key="2">
    <source>
        <dbReference type="ARBA" id="ARBA00023027"/>
    </source>
</evidence>
<evidence type="ECO:0000259" key="3">
    <source>
        <dbReference type="Pfam" id="PF01232"/>
    </source>
</evidence>
<dbReference type="SUPFAM" id="SSF51735">
    <property type="entry name" value="NAD(P)-binding Rossmann-fold domains"/>
    <property type="match status" value="1"/>
</dbReference>
<dbReference type="Gene3D" id="1.10.1040.10">
    <property type="entry name" value="N-(1-d-carboxylethyl)-l-norvaline Dehydrogenase, domain 2"/>
    <property type="match status" value="1"/>
</dbReference>
<dbReference type="AlphaFoldDB" id="K4KY02"/>
<protein>
    <submittedName>
        <fullName evidence="5">D-mannonate oxidoreductase</fullName>
    </submittedName>
</protein>
<dbReference type="PANTHER" id="PTHR43362">
    <property type="entry name" value="MANNITOL DEHYDROGENASE DSF1-RELATED"/>
    <property type="match status" value="1"/>
</dbReference>
<keyword evidence="1" id="KW-0560">Oxidoreductase</keyword>
<feature type="domain" description="Mannitol dehydrogenase C-terminal" evidence="4">
    <location>
        <begin position="284"/>
        <end position="479"/>
    </location>
</feature>